<accession>A0ABQ5ZWP5</accession>
<keyword evidence="2" id="KW-1185">Reference proteome</keyword>
<protein>
    <submittedName>
        <fullName evidence="1">Uncharacterized protein</fullName>
    </submittedName>
</protein>
<evidence type="ECO:0000313" key="1">
    <source>
        <dbReference type="EMBL" id="GLR63743.1"/>
    </source>
</evidence>
<proteinExistence type="predicted"/>
<gene>
    <name evidence="1" type="ORF">GCM10007878_11780</name>
</gene>
<organism evidence="1 2">
    <name type="scientific">Marinospirillum insulare</name>
    <dbReference type="NCBI Taxonomy" id="217169"/>
    <lineage>
        <taxon>Bacteria</taxon>
        <taxon>Pseudomonadati</taxon>
        <taxon>Pseudomonadota</taxon>
        <taxon>Gammaproteobacteria</taxon>
        <taxon>Oceanospirillales</taxon>
        <taxon>Oceanospirillaceae</taxon>
        <taxon>Marinospirillum</taxon>
    </lineage>
</organism>
<sequence length="63" mass="7026">MPTIKRCPECASEKVFSSHVQAFYINTGEHYVHSMKTHDAHSPSGCTNCGWSGVLKDIDGWDK</sequence>
<evidence type="ECO:0000313" key="2">
    <source>
        <dbReference type="Proteomes" id="UP001156682"/>
    </source>
</evidence>
<name>A0ABQ5ZWP5_9GAMM</name>
<dbReference type="Proteomes" id="UP001156682">
    <property type="component" value="Unassembled WGS sequence"/>
</dbReference>
<reference evidence="2" key="1">
    <citation type="journal article" date="2019" name="Int. J. Syst. Evol. Microbiol.">
        <title>The Global Catalogue of Microorganisms (GCM) 10K type strain sequencing project: providing services to taxonomists for standard genome sequencing and annotation.</title>
        <authorList>
            <consortium name="The Broad Institute Genomics Platform"/>
            <consortium name="The Broad Institute Genome Sequencing Center for Infectious Disease"/>
            <person name="Wu L."/>
            <person name="Ma J."/>
        </authorList>
    </citation>
    <scope>NUCLEOTIDE SEQUENCE [LARGE SCALE GENOMIC DNA]</scope>
    <source>
        <strain evidence="2">NBRC 100033</strain>
    </source>
</reference>
<dbReference type="EMBL" id="BSOR01000017">
    <property type="protein sequence ID" value="GLR63743.1"/>
    <property type="molecule type" value="Genomic_DNA"/>
</dbReference>
<comment type="caution">
    <text evidence="1">The sequence shown here is derived from an EMBL/GenBank/DDBJ whole genome shotgun (WGS) entry which is preliminary data.</text>
</comment>